<name>A0A397VEX3_9GLOM</name>
<proteinExistence type="predicted"/>
<dbReference type="EMBL" id="QKWP01000469">
    <property type="protein sequence ID" value="RIB19509.1"/>
    <property type="molecule type" value="Genomic_DNA"/>
</dbReference>
<gene>
    <name evidence="1" type="ORF">C2G38_2181609</name>
</gene>
<accession>A0A397VEX3</accession>
<evidence type="ECO:0000313" key="2">
    <source>
        <dbReference type="Proteomes" id="UP000266673"/>
    </source>
</evidence>
<organism evidence="1 2">
    <name type="scientific">Gigaspora rosea</name>
    <dbReference type="NCBI Taxonomy" id="44941"/>
    <lineage>
        <taxon>Eukaryota</taxon>
        <taxon>Fungi</taxon>
        <taxon>Fungi incertae sedis</taxon>
        <taxon>Mucoromycota</taxon>
        <taxon>Glomeromycotina</taxon>
        <taxon>Glomeromycetes</taxon>
        <taxon>Diversisporales</taxon>
        <taxon>Gigasporaceae</taxon>
        <taxon>Gigaspora</taxon>
    </lineage>
</organism>
<dbReference type="AlphaFoldDB" id="A0A397VEX3"/>
<evidence type="ECO:0000313" key="1">
    <source>
        <dbReference type="EMBL" id="RIB19509.1"/>
    </source>
</evidence>
<protein>
    <submittedName>
        <fullName evidence="1">Uncharacterized protein</fullName>
    </submittedName>
</protein>
<keyword evidence="2" id="KW-1185">Reference proteome</keyword>
<comment type="caution">
    <text evidence="1">The sequence shown here is derived from an EMBL/GenBank/DDBJ whole genome shotgun (WGS) entry which is preliminary data.</text>
</comment>
<reference evidence="1 2" key="1">
    <citation type="submission" date="2018-06" db="EMBL/GenBank/DDBJ databases">
        <title>Comparative genomics reveals the genomic features of Rhizophagus irregularis, R. cerebriforme, R. diaphanum and Gigaspora rosea, and their symbiotic lifestyle signature.</title>
        <authorList>
            <person name="Morin E."/>
            <person name="San Clemente H."/>
            <person name="Chen E.C.H."/>
            <person name="De La Providencia I."/>
            <person name="Hainaut M."/>
            <person name="Kuo A."/>
            <person name="Kohler A."/>
            <person name="Murat C."/>
            <person name="Tang N."/>
            <person name="Roy S."/>
            <person name="Loubradou J."/>
            <person name="Henrissat B."/>
            <person name="Grigoriev I.V."/>
            <person name="Corradi N."/>
            <person name="Roux C."/>
            <person name="Martin F.M."/>
        </authorList>
    </citation>
    <scope>NUCLEOTIDE SEQUENCE [LARGE SCALE GENOMIC DNA]</scope>
    <source>
        <strain evidence="1 2">DAOM 194757</strain>
    </source>
</reference>
<dbReference type="Proteomes" id="UP000266673">
    <property type="component" value="Unassembled WGS sequence"/>
</dbReference>
<dbReference type="OrthoDB" id="2431110at2759"/>
<sequence length="186" mass="21417">MEAEIEAGHTAMIAFLQYAKQIYEKNFCSPNMHLHKHLRECMIDYGLELGSFSNSNRNMELEVLKNFNRQIYIQQIKAKAYHYLLQNFLSSLDLIAQINVEKTGSLGHYNFIVQESYQIISFMAKATLNSLSTSITSLTQNVNEMKTILNSSDIKSQLEITKNSIDSLKCRFDIYKQNQNEIATTI</sequence>